<evidence type="ECO:0000313" key="1">
    <source>
        <dbReference type="EMBL" id="KAJ7984535.1"/>
    </source>
</evidence>
<name>A0ACC2EZK3_DALPE</name>
<proteinExistence type="predicted"/>
<reference evidence="1" key="1">
    <citation type="submission" date="2021-05" db="EMBL/GenBank/DDBJ databases">
        <authorList>
            <person name="Pan Q."/>
            <person name="Jouanno E."/>
            <person name="Zahm M."/>
            <person name="Klopp C."/>
            <person name="Cabau C."/>
            <person name="Louis A."/>
            <person name="Berthelot C."/>
            <person name="Parey E."/>
            <person name="Roest Crollius H."/>
            <person name="Montfort J."/>
            <person name="Robinson-Rechavi M."/>
            <person name="Bouchez O."/>
            <person name="Lampietro C."/>
            <person name="Lopez Roques C."/>
            <person name="Donnadieu C."/>
            <person name="Postlethwait J."/>
            <person name="Bobe J."/>
            <person name="Dillon D."/>
            <person name="Chandos A."/>
            <person name="von Hippel F."/>
            <person name="Guiguen Y."/>
        </authorList>
    </citation>
    <scope>NUCLEOTIDE SEQUENCE</scope>
    <source>
        <strain evidence="1">YG-Jan2019</strain>
    </source>
</reference>
<comment type="caution">
    <text evidence="1">The sequence shown here is derived from an EMBL/GenBank/DDBJ whole genome shotgun (WGS) entry which is preliminary data.</text>
</comment>
<sequence length="90" mass="9719">MAVSPHSPTYHSPAPPDPPTTSATPLTVTHIITPRSPVGPGDPVSQDSTDRIGYFRETLVMATPSSLPRHRCVSEVSEKVKSRTWRANTA</sequence>
<accession>A0ACC2EZK3</accession>
<dbReference type="Proteomes" id="UP001157502">
    <property type="component" value="Chromosome 37"/>
</dbReference>
<keyword evidence="2" id="KW-1185">Reference proteome</keyword>
<protein>
    <submittedName>
        <fullName evidence="1">Uncharacterized protein</fullName>
    </submittedName>
</protein>
<dbReference type="EMBL" id="CM055764">
    <property type="protein sequence ID" value="KAJ7984535.1"/>
    <property type="molecule type" value="Genomic_DNA"/>
</dbReference>
<evidence type="ECO:0000313" key="2">
    <source>
        <dbReference type="Proteomes" id="UP001157502"/>
    </source>
</evidence>
<gene>
    <name evidence="1" type="ORF">DPEC_G00355810</name>
</gene>
<organism evidence="1 2">
    <name type="scientific">Dallia pectoralis</name>
    <name type="common">Alaska blackfish</name>
    <dbReference type="NCBI Taxonomy" id="75939"/>
    <lineage>
        <taxon>Eukaryota</taxon>
        <taxon>Metazoa</taxon>
        <taxon>Chordata</taxon>
        <taxon>Craniata</taxon>
        <taxon>Vertebrata</taxon>
        <taxon>Euteleostomi</taxon>
        <taxon>Actinopterygii</taxon>
        <taxon>Neopterygii</taxon>
        <taxon>Teleostei</taxon>
        <taxon>Protacanthopterygii</taxon>
        <taxon>Esociformes</taxon>
        <taxon>Umbridae</taxon>
        <taxon>Dallia</taxon>
    </lineage>
</organism>